<dbReference type="EMBL" id="CM056819">
    <property type="protein sequence ID" value="KAJ8625645.1"/>
    <property type="molecule type" value="Genomic_DNA"/>
</dbReference>
<evidence type="ECO:0000313" key="1">
    <source>
        <dbReference type="EMBL" id="KAJ8625645.1"/>
    </source>
</evidence>
<gene>
    <name evidence="1" type="ORF">MRB53_034175</name>
</gene>
<comment type="caution">
    <text evidence="1">The sequence shown here is derived from an EMBL/GenBank/DDBJ whole genome shotgun (WGS) entry which is preliminary data.</text>
</comment>
<sequence length="144" mass="16301">MSTAILELADSGDLQRIRDKWLIRTVCSPDSTELASNQLHLKSLLGLLLICGLVCFMALTVYFVLIIRQFSRHVPNEPDQSSQGISHSRHLQRFLTFANEKEATVMSRSKRRQIEESNRGSTNTERRQMGETSSIDMNMSTSPS</sequence>
<reference evidence="1 2" key="1">
    <citation type="journal article" date="2022" name="Hortic Res">
        <title>A haplotype resolved chromosomal level avocado genome allows analysis of novel avocado genes.</title>
        <authorList>
            <person name="Nath O."/>
            <person name="Fletcher S.J."/>
            <person name="Hayward A."/>
            <person name="Shaw L.M."/>
            <person name="Masouleh A.K."/>
            <person name="Furtado A."/>
            <person name="Henry R.J."/>
            <person name="Mitter N."/>
        </authorList>
    </citation>
    <scope>NUCLEOTIDE SEQUENCE [LARGE SCALE GENOMIC DNA]</scope>
    <source>
        <strain evidence="2">cv. Hass</strain>
    </source>
</reference>
<protein>
    <submittedName>
        <fullName evidence="1">Uncharacterized protein</fullName>
    </submittedName>
</protein>
<organism evidence="1 2">
    <name type="scientific">Persea americana</name>
    <name type="common">Avocado</name>
    <dbReference type="NCBI Taxonomy" id="3435"/>
    <lineage>
        <taxon>Eukaryota</taxon>
        <taxon>Viridiplantae</taxon>
        <taxon>Streptophyta</taxon>
        <taxon>Embryophyta</taxon>
        <taxon>Tracheophyta</taxon>
        <taxon>Spermatophyta</taxon>
        <taxon>Magnoliopsida</taxon>
        <taxon>Magnoliidae</taxon>
        <taxon>Laurales</taxon>
        <taxon>Lauraceae</taxon>
        <taxon>Persea</taxon>
    </lineage>
</organism>
<keyword evidence="2" id="KW-1185">Reference proteome</keyword>
<proteinExistence type="predicted"/>
<name>A0ACC2KX37_PERAE</name>
<accession>A0ACC2KX37</accession>
<dbReference type="Proteomes" id="UP001234297">
    <property type="component" value="Chromosome 11"/>
</dbReference>
<evidence type="ECO:0000313" key="2">
    <source>
        <dbReference type="Proteomes" id="UP001234297"/>
    </source>
</evidence>